<evidence type="ECO:0000313" key="3">
    <source>
        <dbReference type="Proteomes" id="UP000030710"/>
    </source>
</evidence>
<keyword evidence="1" id="KW-0812">Transmembrane</keyword>
<dbReference type="Pfam" id="PF20108">
    <property type="entry name" value="DUF6498"/>
    <property type="match status" value="1"/>
</dbReference>
<feature type="transmembrane region" description="Helical" evidence="1">
    <location>
        <begin position="100"/>
        <end position="127"/>
    </location>
</feature>
<dbReference type="EMBL" id="KE356561">
    <property type="protein sequence ID" value="ERG93754.1"/>
    <property type="molecule type" value="Genomic_DNA"/>
</dbReference>
<organism evidence="2 3">
    <name type="scientific">Haloquadratum walsbyi J07HQW2</name>
    <dbReference type="NCBI Taxonomy" id="1238425"/>
    <lineage>
        <taxon>Archaea</taxon>
        <taxon>Methanobacteriati</taxon>
        <taxon>Methanobacteriota</taxon>
        <taxon>Stenosarchaea group</taxon>
        <taxon>Halobacteria</taxon>
        <taxon>Halobacteriales</taxon>
        <taxon>Haloferacaceae</taxon>
        <taxon>Haloquadratum</taxon>
    </lineage>
</organism>
<accession>U1MTX9</accession>
<feature type="transmembrane region" description="Helical" evidence="1">
    <location>
        <begin position="14"/>
        <end position="33"/>
    </location>
</feature>
<dbReference type="HOGENOM" id="CLU_1168553_0_0_2"/>
<dbReference type="Proteomes" id="UP000030710">
    <property type="component" value="Unassembled WGS sequence"/>
</dbReference>
<dbReference type="RefSeq" id="WP_021053248.1">
    <property type="nucleotide sequence ID" value="NZ_KE356561.1"/>
</dbReference>
<name>U1MTX9_9EURY</name>
<evidence type="ECO:0000313" key="2">
    <source>
        <dbReference type="EMBL" id="ERG93754.1"/>
    </source>
</evidence>
<dbReference type="eggNOG" id="arCOG03920">
    <property type="taxonomic scope" value="Archaea"/>
</dbReference>
<reference evidence="2 3" key="1">
    <citation type="journal article" date="2013" name="PLoS ONE">
        <title>Assembly-driven community genomics of a hypersaline microbial ecosystem.</title>
        <authorList>
            <person name="Podell S."/>
            <person name="Ugalde J.A."/>
            <person name="Narasingarao P."/>
            <person name="Banfield J.F."/>
            <person name="Heidelberg K.B."/>
            <person name="Allen E.E."/>
        </authorList>
    </citation>
    <scope>NUCLEOTIDE SEQUENCE [LARGE SCALE GENOMIC DNA]</scope>
    <source>
        <strain evidence="3">J07HQW2</strain>
    </source>
</reference>
<feature type="transmembrane region" description="Helical" evidence="1">
    <location>
        <begin position="139"/>
        <end position="160"/>
    </location>
</feature>
<dbReference type="AlphaFoldDB" id="U1MTX9"/>
<keyword evidence="1" id="KW-0472">Membrane</keyword>
<sequence>MRRISLLYAAAPDIRLLSVIVANSAPMIGILGFQTSTAALLLFYWLELGVLAIWGLIRALFAGTVPEVNFDQEVISTSTLKRYSRWRENHLTIPGTEIGIYYGTIPACICFVPLLTAVWLGFGGFVAGPVIVATDTTETPLWVITGALTVFIFEGGQTMINYFYTGGYQNTNALMPVKGVFWKGFVLSLVGLFIFIFAREFAEGKTASIETAASTAIVSSVLLCKFVIDLTGYYHSARDQSLTERI</sequence>
<feature type="transmembrane region" description="Helical" evidence="1">
    <location>
        <begin position="180"/>
        <end position="198"/>
    </location>
</feature>
<proteinExistence type="predicted"/>
<dbReference type="InterPro" id="IPR045466">
    <property type="entry name" value="DUF6498"/>
</dbReference>
<protein>
    <submittedName>
        <fullName evidence="2">Uncharacterized protein</fullName>
    </submittedName>
</protein>
<feature type="transmembrane region" description="Helical" evidence="1">
    <location>
        <begin position="40"/>
        <end position="61"/>
    </location>
</feature>
<gene>
    <name evidence="2" type="ORF">J07HQW2_00188</name>
</gene>
<keyword evidence="1" id="KW-1133">Transmembrane helix</keyword>
<evidence type="ECO:0000256" key="1">
    <source>
        <dbReference type="SAM" id="Phobius"/>
    </source>
</evidence>